<dbReference type="Pfam" id="PF00041">
    <property type="entry name" value="fn3"/>
    <property type="match status" value="1"/>
</dbReference>
<dbReference type="Pfam" id="PF08205">
    <property type="entry name" value="C2-set_2"/>
    <property type="match status" value="2"/>
</dbReference>
<organism evidence="8 9">
    <name type="scientific">Melopsittacus undulatus</name>
    <name type="common">Budgerigar</name>
    <name type="synonym">Psittacus undulatus</name>
    <dbReference type="NCBI Taxonomy" id="13146"/>
    <lineage>
        <taxon>Eukaryota</taxon>
        <taxon>Metazoa</taxon>
        <taxon>Chordata</taxon>
        <taxon>Craniata</taxon>
        <taxon>Vertebrata</taxon>
        <taxon>Euteleostomi</taxon>
        <taxon>Archelosauria</taxon>
        <taxon>Archosauria</taxon>
        <taxon>Dinosauria</taxon>
        <taxon>Saurischia</taxon>
        <taxon>Theropoda</taxon>
        <taxon>Coelurosauria</taxon>
        <taxon>Aves</taxon>
        <taxon>Neognathae</taxon>
        <taxon>Neoaves</taxon>
        <taxon>Telluraves</taxon>
        <taxon>Australaves</taxon>
        <taxon>Psittaciformes</taxon>
        <taxon>Psittaculidae</taxon>
        <taxon>Melopsittacus</taxon>
    </lineage>
</organism>
<dbReference type="InterPro" id="IPR003598">
    <property type="entry name" value="Ig_sub2"/>
</dbReference>
<keyword evidence="5" id="KW-0393">Immunoglobulin domain</keyword>
<keyword evidence="4" id="KW-0325">Glycoprotein</keyword>
<dbReference type="PANTHER" id="PTHR11640">
    <property type="entry name" value="NEPHRIN"/>
    <property type="match status" value="1"/>
</dbReference>
<reference evidence="8" key="1">
    <citation type="submission" date="2020-03" db="EMBL/GenBank/DDBJ databases">
        <title>Melopsittacus undulatus (budgerigar) genome, bMelUnd1, maternal haplotype with Z.</title>
        <authorList>
            <person name="Gedman G."/>
            <person name="Mountcastle J."/>
            <person name="Haase B."/>
            <person name="Formenti G."/>
            <person name="Wright T."/>
            <person name="Apodaca J."/>
            <person name="Pelan S."/>
            <person name="Chow W."/>
            <person name="Rhie A."/>
            <person name="Howe K."/>
            <person name="Fedrigo O."/>
            <person name="Jarvis E.D."/>
        </authorList>
    </citation>
    <scope>NUCLEOTIDE SEQUENCE [LARGE SCALE GENOMIC DNA]</scope>
</reference>
<evidence type="ECO:0000313" key="9">
    <source>
        <dbReference type="Proteomes" id="UP000694405"/>
    </source>
</evidence>
<reference evidence="8" key="3">
    <citation type="submission" date="2025-09" db="UniProtKB">
        <authorList>
            <consortium name="Ensembl"/>
        </authorList>
    </citation>
    <scope>IDENTIFICATION</scope>
</reference>
<dbReference type="InterPro" id="IPR007110">
    <property type="entry name" value="Ig-like_dom"/>
</dbReference>
<dbReference type="SUPFAM" id="SSF48726">
    <property type="entry name" value="Immunoglobulin"/>
    <property type="match status" value="6"/>
</dbReference>
<feature type="transmembrane region" description="Helical" evidence="7">
    <location>
        <begin position="240"/>
        <end position="265"/>
    </location>
</feature>
<name>A0A8V5GXS3_MELUD</name>
<evidence type="ECO:0000256" key="6">
    <source>
        <dbReference type="SAM" id="MobiDB-lite"/>
    </source>
</evidence>
<dbReference type="Proteomes" id="UP000694405">
    <property type="component" value="Unassembled WGS sequence"/>
</dbReference>
<proteinExistence type="predicted"/>
<feature type="compositionally biased region" description="Gly residues" evidence="6">
    <location>
        <begin position="1115"/>
        <end position="1125"/>
    </location>
</feature>
<feature type="region of interest" description="Disordered" evidence="6">
    <location>
        <begin position="1105"/>
        <end position="1125"/>
    </location>
</feature>
<evidence type="ECO:0000256" key="2">
    <source>
        <dbReference type="ARBA" id="ARBA00023136"/>
    </source>
</evidence>
<dbReference type="InterPro" id="IPR036179">
    <property type="entry name" value="Ig-like_dom_sf"/>
</dbReference>
<dbReference type="GO" id="GO:0005911">
    <property type="term" value="C:cell-cell junction"/>
    <property type="evidence" value="ECO:0007669"/>
    <property type="project" value="TreeGrafter"/>
</dbReference>
<dbReference type="InterPro" id="IPR003599">
    <property type="entry name" value="Ig_sub"/>
</dbReference>
<dbReference type="InterPro" id="IPR003961">
    <property type="entry name" value="FN3_dom"/>
</dbReference>
<dbReference type="SMART" id="SM00409">
    <property type="entry name" value="IG"/>
    <property type="match status" value="5"/>
</dbReference>
<keyword evidence="2 7" id="KW-0472">Membrane</keyword>
<dbReference type="GO" id="GO:0050839">
    <property type="term" value="F:cell adhesion molecule binding"/>
    <property type="evidence" value="ECO:0007669"/>
    <property type="project" value="TreeGrafter"/>
</dbReference>
<dbReference type="SMART" id="SM00060">
    <property type="entry name" value="FN3"/>
    <property type="match status" value="1"/>
</dbReference>
<dbReference type="Pfam" id="PF13927">
    <property type="entry name" value="Ig_3"/>
    <property type="match status" value="1"/>
</dbReference>
<dbReference type="CDD" id="cd00063">
    <property type="entry name" value="FN3"/>
    <property type="match status" value="1"/>
</dbReference>
<dbReference type="InterPro" id="IPR013783">
    <property type="entry name" value="Ig-like_fold"/>
</dbReference>
<dbReference type="PROSITE" id="PS50835">
    <property type="entry name" value="IG_LIKE"/>
    <property type="match status" value="5"/>
</dbReference>
<dbReference type="PANTHER" id="PTHR11640:SF31">
    <property type="entry name" value="IRREGULAR CHIASM C-ROUGHEST PROTEIN-RELATED"/>
    <property type="match status" value="1"/>
</dbReference>
<evidence type="ECO:0000256" key="7">
    <source>
        <dbReference type="SAM" id="Phobius"/>
    </source>
</evidence>
<feature type="region of interest" description="Disordered" evidence="6">
    <location>
        <begin position="494"/>
        <end position="526"/>
    </location>
</feature>
<dbReference type="InterPro" id="IPR036116">
    <property type="entry name" value="FN3_sf"/>
</dbReference>
<feature type="transmembrane region" description="Helical" evidence="7">
    <location>
        <begin position="210"/>
        <end position="228"/>
    </location>
</feature>
<dbReference type="PROSITE" id="PS50853">
    <property type="entry name" value="FN3"/>
    <property type="match status" value="1"/>
</dbReference>
<accession>A0A8V5GXS3</accession>
<keyword evidence="9" id="KW-1185">Reference proteome</keyword>
<sequence>MAPPCGAVCTHSPPCRTGGAPASPCMSPVREWGAGGAMGRYGDLWGSMGFYGVLWGLYGYLSMGSLWVLYGVSMGSLWISMGPNGPLWVSMGSLWVCMGLYEVSLGLFGVSIHLYGSQCGSLGLYGDSVALYGSLWVSVGPKGSLWGLYGGSMGSLWVSMGLYEVSMGSYGVSMGPKGSQRVSMCLYVSLWVSMDLYGSLWVSMDLYGSLWVSMDLYVSLWVSMDLYGSLWVSMDLYGSLWVSMGSLCVPMGSLCVSMGCLWGLYVSLCVPMSHVSLSPDPPSHVTLLGPRVGAENESVTVTCSSAPSRPPARVRWWLRGRELSASQSSTEPAPGGGSVTSSNLTFIARRIDHGRPLVCEAVTAVGVARASLVLSITHPPDSLWVEAPPPNASFQVGALVRLGCHARGGHPPPRLVWSKEGRPLQEPLPGWGRDLELRMRPSDNGAAFTCSDSAHRQGAPRATAHIRVLFPPDSVSITAAPREPRVGQRLQLTCTTGSSNPPAQLSWEHRGQTLPGEPLPPSPAPHGGVTVGSRLRLQVALQDQGHVITCVASSPALGVAVRAGHRVSVRHPPLLRSPPGGVVVTRENSQVLLPVLGDAHPPLRDCTWSRGGARLAPSPRLRLLPGGSLSIGNVSRTDSGSYRVQCGNGEGTGSASLELHVEYPPSIVRAPEPVVVDEGGTIEMQCEADGSPLQDGSIRWQRLGSLPAGLEPLGGVPIGRLWAARARRDMGGAYECHVDTGVPPPARAIIRLLIRYPPELDPVPDPEPIPVLVPDGSDDVIIGCRARGVPPVEIQWEQGGSPISTMDSRFQQHHWSDPPWTSGLLTVANISQYRTRLRSQSRYWDQFEAQAPSQYRNWEGNGNGSLGILVCVARNPLGTVRRRFRLRLADRPDPPHSLRISGATPRSLRISWSPGFNGGSSQSFVLSARVPEAPPPSSYVITSDSSHTLTGLLPATPYDVTVRARNARGDSDAVVVRGVTSELPQDWPEEGAGPTAAPVGETPPPPLPVPSASGFPLPVFYIRFLTFGFSFPVSYFRFLHFLFPTSGFPHPVSHFLFPTSGFSVPVSHFRFPISGSHFRFPISPRGPHVAPRGLGLLPARRHLGRDPLVPPTSLPGGGTGSVPTA</sequence>
<dbReference type="Gene3D" id="2.60.40.10">
    <property type="entry name" value="Immunoglobulins"/>
    <property type="match status" value="7"/>
</dbReference>
<comment type="subcellular location">
    <subcellularLocation>
        <location evidence="1">Membrane</location>
        <topology evidence="1">Single-pass type I membrane protein</topology>
    </subcellularLocation>
</comment>
<dbReference type="CDD" id="cd00098">
    <property type="entry name" value="IgC1"/>
    <property type="match status" value="1"/>
</dbReference>
<protein>
    <submittedName>
        <fullName evidence="8">Uncharacterized protein</fullName>
    </submittedName>
</protein>
<keyword evidence="7" id="KW-0812">Transmembrane</keyword>
<evidence type="ECO:0000256" key="5">
    <source>
        <dbReference type="ARBA" id="ARBA00023319"/>
    </source>
</evidence>
<dbReference type="GO" id="GO:0098609">
    <property type="term" value="P:cell-cell adhesion"/>
    <property type="evidence" value="ECO:0007669"/>
    <property type="project" value="TreeGrafter"/>
</dbReference>
<feature type="transmembrane region" description="Helical" evidence="7">
    <location>
        <begin position="122"/>
        <end position="139"/>
    </location>
</feature>
<feature type="transmembrane region" description="Helical" evidence="7">
    <location>
        <begin position="184"/>
        <end position="204"/>
    </location>
</feature>
<keyword evidence="7" id="KW-1133">Transmembrane helix</keyword>
<dbReference type="InterPro" id="IPR051275">
    <property type="entry name" value="Cell_adhesion_signaling"/>
</dbReference>
<evidence type="ECO:0000256" key="3">
    <source>
        <dbReference type="ARBA" id="ARBA00023157"/>
    </source>
</evidence>
<evidence type="ECO:0000256" key="1">
    <source>
        <dbReference type="ARBA" id="ARBA00004479"/>
    </source>
</evidence>
<dbReference type="Ensembl" id="ENSMUNT00000031520.1">
    <property type="protein sequence ID" value="ENSMUNP00000025477.1"/>
    <property type="gene ID" value="ENSMUNG00000019163.1"/>
</dbReference>
<keyword evidence="3" id="KW-1015">Disulfide bond</keyword>
<dbReference type="InterPro" id="IPR013162">
    <property type="entry name" value="CD80_C2-set"/>
</dbReference>
<feature type="compositionally biased region" description="Polar residues" evidence="6">
    <location>
        <begin position="494"/>
        <end position="503"/>
    </location>
</feature>
<reference evidence="8" key="2">
    <citation type="submission" date="2025-08" db="UniProtKB">
        <authorList>
            <consortium name="Ensembl"/>
        </authorList>
    </citation>
    <scope>IDENTIFICATION</scope>
</reference>
<evidence type="ECO:0000313" key="8">
    <source>
        <dbReference type="Ensembl" id="ENSMUNP00000025477.1"/>
    </source>
</evidence>
<dbReference type="SMART" id="SM00408">
    <property type="entry name" value="IGc2"/>
    <property type="match status" value="4"/>
</dbReference>
<dbReference type="SUPFAM" id="SSF49265">
    <property type="entry name" value="Fibronectin type III"/>
    <property type="match status" value="1"/>
</dbReference>
<evidence type="ECO:0000256" key="4">
    <source>
        <dbReference type="ARBA" id="ARBA00023180"/>
    </source>
</evidence>
<dbReference type="GO" id="GO:0005886">
    <property type="term" value="C:plasma membrane"/>
    <property type="evidence" value="ECO:0007669"/>
    <property type="project" value="TreeGrafter"/>
</dbReference>
<dbReference type="AlphaFoldDB" id="A0A8V5GXS3"/>
<feature type="transmembrane region" description="Helical" evidence="7">
    <location>
        <begin position="92"/>
        <end position="115"/>
    </location>
</feature>
<feature type="transmembrane region" description="Helical" evidence="7">
    <location>
        <begin position="48"/>
        <end position="72"/>
    </location>
</feature>